<proteinExistence type="predicted"/>
<keyword evidence="1" id="KW-0472">Membrane</keyword>
<organism evidence="2 3">
    <name type="scientific">Caballeronia arvi</name>
    <dbReference type="NCBI Taxonomy" id="1777135"/>
    <lineage>
        <taxon>Bacteria</taxon>
        <taxon>Pseudomonadati</taxon>
        <taxon>Pseudomonadota</taxon>
        <taxon>Betaproteobacteria</taxon>
        <taxon>Burkholderiales</taxon>
        <taxon>Burkholderiaceae</taxon>
        <taxon>Caballeronia</taxon>
    </lineage>
</organism>
<dbReference type="EMBL" id="FCOM02000069">
    <property type="protein sequence ID" value="SAL86193.1"/>
    <property type="molecule type" value="Genomic_DNA"/>
</dbReference>
<keyword evidence="1" id="KW-0812">Transmembrane</keyword>
<reference evidence="2" key="1">
    <citation type="submission" date="2016-01" db="EMBL/GenBank/DDBJ databases">
        <authorList>
            <person name="Peeters C."/>
        </authorList>
    </citation>
    <scope>NUCLEOTIDE SEQUENCE [LARGE SCALE GENOMIC DNA]</scope>
    <source>
        <strain evidence="2">LMG 29317</strain>
    </source>
</reference>
<sequence length="78" mass="8760">MLTVVSAIHQEARGALRTVHFFPLATADRVRFVALYVGIAAALLFLMPVLIYEATMFIRGGVRRRARFEKGLAKRILT</sequence>
<evidence type="ECO:0000313" key="2">
    <source>
        <dbReference type="EMBL" id="SAL86193.1"/>
    </source>
</evidence>
<accession>A0A158KZP5</accession>
<protein>
    <submittedName>
        <fullName evidence="2">Uncharacterized protein</fullName>
    </submittedName>
</protein>
<evidence type="ECO:0000313" key="3">
    <source>
        <dbReference type="Proteomes" id="UP000055019"/>
    </source>
</evidence>
<comment type="caution">
    <text evidence="2">The sequence shown here is derived from an EMBL/GenBank/DDBJ whole genome shotgun (WGS) entry which is preliminary data.</text>
</comment>
<dbReference type="Proteomes" id="UP000055019">
    <property type="component" value="Unassembled WGS sequence"/>
</dbReference>
<evidence type="ECO:0000256" key="1">
    <source>
        <dbReference type="SAM" id="Phobius"/>
    </source>
</evidence>
<feature type="transmembrane region" description="Helical" evidence="1">
    <location>
        <begin position="33"/>
        <end position="58"/>
    </location>
</feature>
<gene>
    <name evidence="2" type="ORF">AWB74_07604</name>
</gene>
<name>A0A158KZP5_9BURK</name>
<keyword evidence="1" id="KW-1133">Transmembrane helix</keyword>
<dbReference type="AlphaFoldDB" id="A0A158KZP5"/>
<keyword evidence="3" id="KW-1185">Reference proteome</keyword>